<name>A0A2X0SM44_9PROT</name>
<dbReference type="EMBL" id="LS423452">
    <property type="protein sequence ID" value="SPS06896.1"/>
    <property type="molecule type" value="Genomic_DNA"/>
</dbReference>
<dbReference type="AlphaFoldDB" id="A0A2X0SM44"/>
<organism evidence="1">
    <name type="scientific">Candidatus Nitrotoga fabula</name>
    <dbReference type="NCBI Taxonomy" id="2182327"/>
    <lineage>
        <taxon>Bacteria</taxon>
        <taxon>Pseudomonadati</taxon>
        <taxon>Pseudomonadota</taxon>
        <taxon>Betaproteobacteria</taxon>
        <taxon>Nitrosomonadales</taxon>
        <taxon>Gallionellaceae</taxon>
        <taxon>Candidatus Nitrotoga</taxon>
    </lineage>
</organism>
<reference evidence="1" key="1">
    <citation type="submission" date="2018-05" db="EMBL/GenBank/DDBJ databases">
        <authorList>
            <person name="Lanie J.A."/>
            <person name="Ng W.-L."/>
            <person name="Kazmierczak K.M."/>
            <person name="Andrzejewski T.M."/>
            <person name="Davidsen T.M."/>
            <person name="Wayne K.J."/>
            <person name="Tettelin H."/>
            <person name="Glass J.I."/>
            <person name="Rusch D."/>
            <person name="Podicherti R."/>
            <person name="Tsui H.-C.T."/>
            <person name="Winkler M.E."/>
        </authorList>
    </citation>
    <scope>NUCLEOTIDE SEQUENCE</scope>
    <source>
        <strain evidence="1">KNB</strain>
    </source>
</reference>
<evidence type="ECO:0000313" key="1">
    <source>
        <dbReference type="EMBL" id="SPS06896.1"/>
    </source>
</evidence>
<protein>
    <submittedName>
        <fullName evidence="1">Uncharacterized protein</fullName>
    </submittedName>
</protein>
<proteinExistence type="predicted"/>
<accession>A0A2X0SM44</accession>
<sequence length="76" mass="9200">MKHYPPFCYNLKWMGALQLYQADFTNVYAKYFKNSKNNKVIYPRKWYIRNNSWQITLGTALIRFFTNLKNLLATKP</sequence>
<gene>
    <name evidence="1" type="ORF">NITFAB_2493</name>
</gene>